<evidence type="ECO:0000256" key="1">
    <source>
        <dbReference type="SAM" id="MobiDB-lite"/>
    </source>
</evidence>
<feature type="compositionally biased region" description="Polar residues" evidence="1">
    <location>
        <begin position="41"/>
        <end position="61"/>
    </location>
</feature>
<dbReference type="EMBL" id="JAPCWZ010000004">
    <property type="protein sequence ID" value="KAK8867568.1"/>
    <property type="molecule type" value="Genomic_DNA"/>
</dbReference>
<evidence type="ECO:0000313" key="2">
    <source>
        <dbReference type="EMBL" id="KAK8867568.1"/>
    </source>
</evidence>
<keyword evidence="3" id="KW-1185">Reference proteome</keyword>
<proteinExistence type="predicted"/>
<organism evidence="2 3">
    <name type="scientific">Apiospora arundinis</name>
    <dbReference type="NCBI Taxonomy" id="335852"/>
    <lineage>
        <taxon>Eukaryota</taxon>
        <taxon>Fungi</taxon>
        <taxon>Dikarya</taxon>
        <taxon>Ascomycota</taxon>
        <taxon>Pezizomycotina</taxon>
        <taxon>Sordariomycetes</taxon>
        <taxon>Xylariomycetidae</taxon>
        <taxon>Amphisphaeriales</taxon>
        <taxon>Apiosporaceae</taxon>
        <taxon>Apiospora</taxon>
    </lineage>
</organism>
<gene>
    <name evidence="2" type="ORF">PGQ11_006146</name>
</gene>
<evidence type="ECO:0000313" key="3">
    <source>
        <dbReference type="Proteomes" id="UP001390339"/>
    </source>
</evidence>
<accession>A0ABR2IRU1</accession>
<feature type="region of interest" description="Disordered" evidence="1">
    <location>
        <begin position="1"/>
        <end position="94"/>
    </location>
</feature>
<protein>
    <submittedName>
        <fullName evidence="2">Uncharacterized protein</fullName>
    </submittedName>
</protein>
<feature type="compositionally biased region" description="Polar residues" evidence="1">
    <location>
        <begin position="16"/>
        <end position="25"/>
    </location>
</feature>
<name>A0ABR2IRU1_9PEZI</name>
<reference evidence="2 3" key="1">
    <citation type="journal article" date="2024" name="IMA Fungus">
        <title>Apiospora arundinis, a panoply of carbohydrate-active enzymes and secondary metabolites.</title>
        <authorList>
            <person name="Sorensen T."/>
            <person name="Petersen C."/>
            <person name="Muurmann A.T."/>
            <person name="Christiansen J.V."/>
            <person name="Brundto M.L."/>
            <person name="Overgaard C.K."/>
            <person name="Boysen A.T."/>
            <person name="Wollenberg R.D."/>
            <person name="Larsen T.O."/>
            <person name="Sorensen J.L."/>
            <person name="Nielsen K.L."/>
            <person name="Sondergaard T.E."/>
        </authorList>
    </citation>
    <scope>NUCLEOTIDE SEQUENCE [LARGE SCALE GENOMIC DNA]</scope>
    <source>
        <strain evidence="2 3">AAU 773</strain>
    </source>
</reference>
<dbReference type="Proteomes" id="UP001390339">
    <property type="component" value="Unassembled WGS sequence"/>
</dbReference>
<sequence>MSSSTSDQKENRKSESIGTTASQDKTLAHVGSWAYVPSSDKPPTNGRTAVSAPPHQSSQPQEHAMPSAQAGAQGYQVSRWLQESGKEGPWNPLR</sequence>
<comment type="caution">
    <text evidence="2">The sequence shown here is derived from an EMBL/GenBank/DDBJ whole genome shotgun (WGS) entry which is preliminary data.</text>
</comment>